<dbReference type="AlphaFoldDB" id="A0A2U8PXK7"/>
<proteinExistence type="predicted"/>
<evidence type="ECO:0000313" key="4">
    <source>
        <dbReference type="Proteomes" id="UP000215884"/>
    </source>
</evidence>
<dbReference type="GO" id="GO:0030234">
    <property type="term" value="F:enzyme regulator activity"/>
    <property type="evidence" value="ECO:0007669"/>
    <property type="project" value="InterPro"/>
</dbReference>
<dbReference type="SUPFAM" id="SSF54913">
    <property type="entry name" value="GlnB-like"/>
    <property type="match status" value="1"/>
</dbReference>
<dbReference type="Proteomes" id="UP000215884">
    <property type="component" value="Chromosome"/>
</dbReference>
<dbReference type="InterPro" id="IPR002187">
    <property type="entry name" value="N-reg_PII"/>
</dbReference>
<evidence type="ECO:0000256" key="2">
    <source>
        <dbReference type="ARBA" id="ARBA00025238"/>
    </source>
</evidence>
<dbReference type="RefSeq" id="WP_094891545.1">
    <property type="nucleotide sequence ID" value="NZ_CP029426.2"/>
</dbReference>
<gene>
    <name evidence="3" type="ORF">CIT40_21610</name>
</gene>
<accession>A0A2U8PXK7</accession>
<reference evidence="3 4" key="2">
    <citation type="journal article" date="2019" name="Int. J. Syst. Evol. Microbiol.">
        <title>Description and complete genome sequence of Bradyrhizobium amphicarpaeae sp. nov., harbouring photosystem and nitrogen-fixation genes.</title>
        <authorList>
            <person name="Bromfield E.S.P."/>
            <person name="Cloutier S."/>
            <person name="Nguyen H.D.T."/>
        </authorList>
    </citation>
    <scope>NUCLEOTIDE SEQUENCE [LARGE SCALE GENOMIC DNA]</scope>
    <source>
        <strain evidence="3 4">39S1MB</strain>
    </source>
</reference>
<dbReference type="EMBL" id="CP029426">
    <property type="protein sequence ID" value="AWM02361.1"/>
    <property type="molecule type" value="Genomic_DNA"/>
</dbReference>
<keyword evidence="4" id="KW-1185">Reference proteome</keyword>
<evidence type="ECO:0000256" key="1">
    <source>
        <dbReference type="ARBA" id="ARBA00015681"/>
    </source>
</evidence>
<dbReference type="InterPro" id="IPR015867">
    <property type="entry name" value="N-reg_PII/ATP_PRibTrfase_C"/>
</dbReference>
<dbReference type="KEGG" id="brq:CIT40_21610"/>
<reference evidence="3 4" key="1">
    <citation type="journal article" date="2017" name="Syst. Appl. Microbiol.">
        <title>Soybeans inoculated with root zone soils of Canadian native legumes harbour diverse and novel Bradyrhizobium spp. that possess agricultural potential.</title>
        <authorList>
            <person name="Bromfield E.S.P."/>
            <person name="Cloutier S."/>
            <person name="Tambong J.T."/>
            <person name="Tran Thi T.V."/>
        </authorList>
    </citation>
    <scope>NUCLEOTIDE SEQUENCE [LARGE SCALE GENOMIC DNA]</scope>
    <source>
        <strain evidence="3 4">39S1MB</strain>
    </source>
</reference>
<sequence>MQMFAKKRVEILIERALLKRLTDELVRTGVSGFSVVPLAAGRGQAGQWDSDGQIGDAAGMYALWCIVDPGRLDGLLEAVFAIVSRQVGLVSVSDVEVVRPERF</sequence>
<dbReference type="Pfam" id="PF00543">
    <property type="entry name" value="P-II"/>
    <property type="match status" value="1"/>
</dbReference>
<dbReference type="OrthoDB" id="7595716at2"/>
<comment type="function">
    <text evidence="2">In nitrogen-limiting conditions, when the ratio of Gln to 2-ketoglutarate decreases, P-II is uridylylated to P-II-UMP. P-II-UMP allows the deadenylation of glutamine synthetase (GS), thus activating the enzyme. Conversely, in nitrogen excess P-II is deuridylated and promotes the adenylation of GS. P-II indirectly controls the transcription of the GS gene (glnA). P-II prevents NR-II-catalyzed conversion of NR-I to NR-I-phosphate, the transcriptional activator of glnA. When P-II is uridylylated to P-II-UMP, these events are reversed.</text>
</comment>
<name>A0A2U8PXK7_9BRAD</name>
<protein>
    <recommendedName>
        <fullName evidence="1">Nitrogen regulatory protein P-II</fullName>
    </recommendedName>
</protein>
<evidence type="ECO:0000313" key="3">
    <source>
        <dbReference type="EMBL" id="AWM02361.1"/>
    </source>
</evidence>
<dbReference type="Gene3D" id="3.30.70.120">
    <property type="match status" value="1"/>
</dbReference>
<dbReference type="GO" id="GO:0006808">
    <property type="term" value="P:regulation of nitrogen utilization"/>
    <property type="evidence" value="ECO:0007669"/>
    <property type="project" value="InterPro"/>
</dbReference>
<dbReference type="InterPro" id="IPR011322">
    <property type="entry name" value="N-reg_PII-like_a/b"/>
</dbReference>
<organism evidence="3 4">
    <name type="scientific">Bradyrhizobium amphicarpaeae</name>
    <dbReference type="NCBI Taxonomy" id="1404768"/>
    <lineage>
        <taxon>Bacteria</taxon>
        <taxon>Pseudomonadati</taxon>
        <taxon>Pseudomonadota</taxon>
        <taxon>Alphaproteobacteria</taxon>
        <taxon>Hyphomicrobiales</taxon>
        <taxon>Nitrobacteraceae</taxon>
        <taxon>Bradyrhizobium</taxon>
    </lineage>
</organism>